<dbReference type="EMBL" id="JAYWIO010000005">
    <property type="protein sequence ID" value="KAK7260708.1"/>
    <property type="molecule type" value="Genomic_DNA"/>
</dbReference>
<dbReference type="PANTHER" id="PTHR13366:SF0">
    <property type="entry name" value="HEAT REPEAT-CONTAINING PROTEIN 6"/>
    <property type="match status" value="1"/>
</dbReference>
<dbReference type="SUPFAM" id="SSF48371">
    <property type="entry name" value="ARM repeat"/>
    <property type="match status" value="1"/>
</dbReference>
<dbReference type="InterPro" id="IPR025283">
    <property type="entry name" value="DUF4042"/>
</dbReference>
<protein>
    <recommendedName>
        <fullName evidence="3">DUF4042 domain-containing protein</fullName>
    </recommendedName>
</protein>
<evidence type="ECO:0000256" key="2">
    <source>
        <dbReference type="SAM" id="MobiDB-lite"/>
    </source>
</evidence>
<feature type="region of interest" description="Disordered" evidence="2">
    <location>
        <begin position="344"/>
        <end position="405"/>
    </location>
</feature>
<dbReference type="InterPro" id="IPR011989">
    <property type="entry name" value="ARM-like"/>
</dbReference>
<reference evidence="4 5" key="1">
    <citation type="submission" date="2024-01" db="EMBL/GenBank/DDBJ databases">
        <title>The genomes of 5 underutilized Papilionoideae crops provide insights into root nodulation and disease resistanc.</title>
        <authorList>
            <person name="Yuan L."/>
        </authorList>
    </citation>
    <scope>NUCLEOTIDE SEQUENCE [LARGE SCALE GENOMIC DNA]</scope>
    <source>
        <strain evidence="4">ZHUSHIDOU_FW_LH</strain>
        <tissue evidence="4">Leaf</tissue>
    </source>
</reference>
<feature type="compositionally biased region" description="Polar residues" evidence="2">
    <location>
        <begin position="370"/>
        <end position="386"/>
    </location>
</feature>
<dbReference type="Pfam" id="PF13251">
    <property type="entry name" value="DUF4042"/>
    <property type="match status" value="1"/>
</dbReference>
<dbReference type="PANTHER" id="PTHR13366">
    <property type="entry name" value="MALARIA ANTIGEN-RELATED"/>
    <property type="match status" value="1"/>
</dbReference>
<dbReference type="InterPro" id="IPR016024">
    <property type="entry name" value="ARM-type_fold"/>
</dbReference>
<comment type="caution">
    <text evidence="4">The sequence shown here is derived from an EMBL/GenBank/DDBJ whole genome shotgun (WGS) entry which is preliminary data.</text>
</comment>
<sequence>MAGTASVAPAPTPLVRSWRTAFLTLRDETLTNSPRSASSTARMLRNLIFSHSYSLLSAAPHLPSHEVLSDILFLMELVTATPSHEEEEDCTHIYTQTSRLIHDACRRVSFDINSSSFTSVLNCFGKMLDLFLGKVAISDDELTGIRSTATIIPAIECLQAFRCVITLSLRRWLQSEDALLVKFLLDVIVSSHAASCWMPRSICKEKSTKINMGFSTESNSIELQTIAFEMLGEQISRAGSSFSVDIWRSIIEVVRKTMDVLALKSPVVEDNVMSRFYESFLCCLHLILIDPKCAVSDHVSVFVSVLRTFLTYGVSSRSLSTSLLIGHEKGLNIVSPLTRREQVNTSDHVAYRPPHLRRNDSSNVKHNRAWHSQNISDNESSTVNATSSDSDFSDGDGSVKESGRGQNSRVRVAAIICIQDLCQMDSKSFSVQWSLLLPTSDVLRPRMRDASLMTCLLYDPSLKARIASASTLVTMLDGPSSIFLQVAEYKESTKFGSFTSLSSSLGQILLELHRGILYLIQHEVHGKVLALLFKILRLVISSTPYSRMPPNLLPNVVTSLRTRIEEGFRLKNDQTSLLCAAVGCLTLALSTSPSSVQLRKMLYEEVSSGYIETEKKTGVLSMLFEYSVQWSCPTICLEALQALKAVCHNYPNIVNACWKQVSATVSGFLSIVFREVPLGQSSEHVGSPTPYMSEKVLTSAIKVLDECLRAVSGFQGTEDLSDDKMVDSPFASDCIREKKVSSAPSYELECKDDLVSSEAFKSGNQQWCEVIQKHMPPILSHSSAMVRAASVTCFAGMTSAVFISFSKDKQDFILSSLVSAAIQDDVPSVRSAACRAIGVISCFPQVCQSAEVLDRFIHAVEINTHDALISVRITASWALANICDAICHYVSILPSGDMGSNPNPKLIVSLTECALQLTEDGDKVKSNAVRALGYIARIFKCSKSRFQEKSVNYQEGGTEFHSSDENLRACQRDNSSPCHLNYLEDFHRLERIVKAFISCISTGNVKVQWNVCHALGNLFLNETLRLQDMDWAPVVFGILLQLLRDSSNFKIRIQAAAALAVPVSLHDYGPSFSDIVQCAVDVMENIGHDQISGPSNFKYMVSLQKQLTLTMLHVLRFTASTNDDLLKDFLVKKASILEDWFKGLCTSVEDKLDVQEKPIVDQKKVMLSSAIQSLIEVYREKQQDAKAQKFEELKNNI</sequence>
<dbReference type="Pfam" id="PF02985">
    <property type="entry name" value="HEAT"/>
    <property type="match status" value="1"/>
</dbReference>
<keyword evidence="1" id="KW-0677">Repeat</keyword>
<keyword evidence="5" id="KW-1185">Reference proteome</keyword>
<evidence type="ECO:0000313" key="5">
    <source>
        <dbReference type="Proteomes" id="UP001372338"/>
    </source>
</evidence>
<dbReference type="InterPro" id="IPR052107">
    <property type="entry name" value="HEAT6"/>
</dbReference>
<accession>A0AAN9HYD4</accession>
<feature type="domain" description="DUF4042" evidence="3">
    <location>
        <begin position="409"/>
        <end position="589"/>
    </location>
</feature>
<dbReference type="InterPro" id="IPR000357">
    <property type="entry name" value="HEAT"/>
</dbReference>
<dbReference type="AlphaFoldDB" id="A0AAN9HYD4"/>
<dbReference type="Proteomes" id="UP001372338">
    <property type="component" value="Unassembled WGS sequence"/>
</dbReference>
<name>A0AAN9HYD4_CROPI</name>
<proteinExistence type="predicted"/>
<evidence type="ECO:0000313" key="4">
    <source>
        <dbReference type="EMBL" id="KAK7260708.1"/>
    </source>
</evidence>
<evidence type="ECO:0000259" key="3">
    <source>
        <dbReference type="Pfam" id="PF13251"/>
    </source>
</evidence>
<gene>
    <name evidence="4" type="ORF">RIF29_26977</name>
</gene>
<dbReference type="Gene3D" id="1.25.10.10">
    <property type="entry name" value="Leucine-rich Repeat Variant"/>
    <property type="match status" value="2"/>
</dbReference>
<organism evidence="4 5">
    <name type="scientific">Crotalaria pallida</name>
    <name type="common">Smooth rattlebox</name>
    <name type="synonym">Crotalaria striata</name>
    <dbReference type="NCBI Taxonomy" id="3830"/>
    <lineage>
        <taxon>Eukaryota</taxon>
        <taxon>Viridiplantae</taxon>
        <taxon>Streptophyta</taxon>
        <taxon>Embryophyta</taxon>
        <taxon>Tracheophyta</taxon>
        <taxon>Spermatophyta</taxon>
        <taxon>Magnoliopsida</taxon>
        <taxon>eudicotyledons</taxon>
        <taxon>Gunneridae</taxon>
        <taxon>Pentapetalae</taxon>
        <taxon>rosids</taxon>
        <taxon>fabids</taxon>
        <taxon>Fabales</taxon>
        <taxon>Fabaceae</taxon>
        <taxon>Papilionoideae</taxon>
        <taxon>50 kb inversion clade</taxon>
        <taxon>genistoids sensu lato</taxon>
        <taxon>core genistoids</taxon>
        <taxon>Crotalarieae</taxon>
        <taxon>Crotalaria</taxon>
    </lineage>
</organism>
<evidence type="ECO:0000256" key="1">
    <source>
        <dbReference type="ARBA" id="ARBA00022737"/>
    </source>
</evidence>